<evidence type="ECO:0000259" key="3">
    <source>
        <dbReference type="PROSITE" id="PS50930"/>
    </source>
</evidence>
<dbReference type="Proteomes" id="UP000593591">
    <property type="component" value="Chromosome"/>
</dbReference>
<dbReference type="PANTHER" id="PTHR37299">
    <property type="entry name" value="TRANSCRIPTIONAL REGULATOR-RELATED"/>
    <property type="match status" value="1"/>
</dbReference>
<dbReference type="EMBL" id="CP031517">
    <property type="protein sequence ID" value="QOS39027.1"/>
    <property type="molecule type" value="Genomic_DNA"/>
</dbReference>
<protein>
    <submittedName>
        <fullName evidence="4">DNA-binding response regulator</fullName>
    </submittedName>
</protein>
<dbReference type="GO" id="GO:0003677">
    <property type="term" value="F:DNA binding"/>
    <property type="evidence" value="ECO:0007669"/>
    <property type="project" value="UniProtKB-KW"/>
</dbReference>
<dbReference type="InterPro" id="IPR007492">
    <property type="entry name" value="LytTR_DNA-bd_dom"/>
</dbReference>
<dbReference type="KEGG" id="trc:DYE49_00585"/>
<evidence type="ECO:0000259" key="2">
    <source>
        <dbReference type="PROSITE" id="PS50110"/>
    </source>
</evidence>
<dbReference type="InterPro" id="IPR011006">
    <property type="entry name" value="CheY-like_superfamily"/>
</dbReference>
<name>A0A7M1XI94_9SPIR</name>
<dbReference type="Pfam" id="PF04397">
    <property type="entry name" value="LytTR"/>
    <property type="match status" value="1"/>
</dbReference>
<accession>A0A7M1XI94</accession>
<feature type="domain" description="HTH LytTR-type" evidence="3">
    <location>
        <begin position="137"/>
        <end position="210"/>
    </location>
</feature>
<dbReference type="SUPFAM" id="SSF52172">
    <property type="entry name" value="CheY-like"/>
    <property type="match status" value="1"/>
</dbReference>
<dbReference type="Gene3D" id="2.40.50.1020">
    <property type="entry name" value="LytTr DNA-binding domain"/>
    <property type="match status" value="1"/>
</dbReference>
<evidence type="ECO:0000256" key="1">
    <source>
        <dbReference type="PROSITE-ProRule" id="PRU00169"/>
    </source>
</evidence>
<sequence length="243" mass="27996">MVVKINIGLLENEQKEVESTKQMLQTFFSSQGLDFSSESFSNSNDFLASNVQKYDLIILDILLDNDDPMNGIDVAKEIRKVNKHVVIIFVTKTAQFALDGYKVDAIDYILKPLTYEDFYLKLVKAMNVIKFHIDKEFVLKNMDGIFKIKESEIIYIEVKRHYLDFHLKTGVKAFRGSMKEVSQELTDKFAKTSNSFIVNLHYTKLIKKDGVVLECEGNSYEVPLTKLFKNSFILALENYSGRN</sequence>
<dbReference type="AlphaFoldDB" id="A0A7M1XI94"/>
<evidence type="ECO:0000313" key="4">
    <source>
        <dbReference type="EMBL" id="QOS39027.1"/>
    </source>
</evidence>
<dbReference type="PROSITE" id="PS50110">
    <property type="entry name" value="RESPONSE_REGULATORY"/>
    <property type="match status" value="1"/>
</dbReference>
<gene>
    <name evidence="4" type="ORF">DYE49_00585</name>
</gene>
<dbReference type="SMART" id="SM00448">
    <property type="entry name" value="REC"/>
    <property type="match status" value="1"/>
</dbReference>
<keyword evidence="1" id="KW-0597">Phosphoprotein</keyword>
<proteinExistence type="predicted"/>
<dbReference type="InterPro" id="IPR046947">
    <property type="entry name" value="LytR-like"/>
</dbReference>
<keyword evidence="4" id="KW-0238">DNA-binding</keyword>
<dbReference type="InterPro" id="IPR001789">
    <property type="entry name" value="Sig_transdc_resp-reg_receiver"/>
</dbReference>
<organism evidence="4 5">
    <name type="scientific">Treponema rectale</name>
    <dbReference type="NCBI Taxonomy" id="744512"/>
    <lineage>
        <taxon>Bacteria</taxon>
        <taxon>Pseudomonadati</taxon>
        <taxon>Spirochaetota</taxon>
        <taxon>Spirochaetia</taxon>
        <taxon>Spirochaetales</taxon>
        <taxon>Treponemataceae</taxon>
        <taxon>Treponema</taxon>
    </lineage>
</organism>
<dbReference type="GO" id="GO:0000156">
    <property type="term" value="F:phosphorelay response regulator activity"/>
    <property type="evidence" value="ECO:0007669"/>
    <property type="project" value="InterPro"/>
</dbReference>
<feature type="domain" description="Response regulatory" evidence="2">
    <location>
        <begin position="6"/>
        <end position="126"/>
    </location>
</feature>
<dbReference type="Pfam" id="PF00072">
    <property type="entry name" value="Response_reg"/>
    <property type="match status" value="1"/>
</dbReference>
<evidence type="ECO:0000313" key="5">
    <source>
        <dbReference type="Proteomes" id="UP000593591"/>
    </source>
</evidence>
<dbReference type="PANTHER" id="PTHR37299:SF1">
    <property type="entry name" value="STAGE 0 SPORULATION PROTEIN A HOMOLOG"/>
    <property type="match status" value="1"/>
</dbReference>
<reference evidence="4 5" key="1">
    <citation type="submission" date="2018-08" db="EMBL/GenBank/DDBJ databases">
        <title>The first complete genome of Treponema rectale (CHPAT), a commensal spirochete of the bovine rectum.</title>
        <authorList>
            <person name="Staton G.J."/>
            <person name="Clegg S.R."/>
            <person name="Carter S.D."/>
            <person name="Radford A.D."/>
            <person name="Darby A."/>
            <person name="Hall N."/>
            <person name="Birtles R.J."/>
            <person name="Evans N.J."/>
        </authorList>
    </citation>
    <scope>NUCLEOTIDE SEQUENCE [LARGE SCALE GENOMIC DNA]</scope>
    <source>
        <strain evidence="4 5">CHPA</strain>
    </source>
</reference>
<dbReference type="Gene3D" id="3.40.50.2300">
    <property type="match status" value="1"/>
</dbReference>
<dbReference type="SMART" id="SM00850">
    <property type="entry name" value="LytTR"/>
    <property type="match status" value="1"/>
</dbReference>
<feature type="modified residue" description="4-aspartylphosphate" evidence="1">
    <location>
        <position position="60"/>
    </location>
</feature>
<dbReference type="PROSITE" id="PS50930">
    <property type="entry name" value="HTH_LYTTR"/>
    <property type="match status" value="1"/>
</dbReference>